<keyword evidence="4" id="KW-1185">Reference proteome</keyword>
<evidence type="ECO:0000313" key="4">
    <source>
        <dbReference type="Proteomes" id="UP001595803"/>
    </source>
</evidence>
<proteinExistence type="predicted"/>
<protein>
    <recommendedName>
        <fullName evidence="5">Intracellular proteinase inhibitor BsuPI domain-containing protein</fullName>
    </recommendedName>
</protein>
<dbReference type="EMBL" id="JBHRZG010000024">
    <property type="protein sequence ID" value="MFC3835238.1"/>
    <property type="molecule type" value="Genomic_DNA"/>
</dbReference>
<dbReference type="RefSeq" id="WP_322471903.1">
    <property type="nucleotide sequence ID" value="NZ_JBHRZG010000024.1"/>
</dbReference>
<gene>
    <name evidence="3" type="ORF">ACFOSB_20445</name>
</gene>
<comment type="caution">
    <text evidence="3">The sequence shown here is derived from an EMBL/GenBank/DDBJ whole genome shotgun (WGS) entry which is preliminary data.</text>
</comment>
<evidence type="ECO:0000256" key="1">
    <source>
        <dbReference type="SAM" id="MobiDB-lite"/>
    </source>
</evidence>
<reference evidence="4" key="1">
    <citation type="journal article" date="2019" name="Int. J. Syst. Evol. Microbiol.">
        <title>The Global Catalogue of Microorganisms (GCM) 10K type strain sequencing project: providing services to taxonomists for standard genome sequencing and annotation.</title>
        <authorList>
            <consortium name="The Broad Institute Genomics Platform"/>
            <consortium name="The Broad Institute Genome Sequencing Center for Infectious Disease"/>
            <person name="Wu L."/>
            <person name="Ma J."/>
        </authorList>
    </citation>
    <scope>NUCLEOTIDE SEQUENCE [LARGE SCALE GENOMIC DNA]</scope>
    <source>
        <strain evidence="4">CCTCC AB 2017081</strain>
    </source>
</reference>
<sequence>MFSTSRVLLTALALAGAAGASLQSAPPEIPALPPELPPVQGQPAAPVPLEPAPLETVPPALVVPRPSRPVPTRPPVALDGVTATLFVPRTVTGALKLTFTVRSTRPAPVVFGVRRDNDQNCAFAPLLRVVEVGTQRVVYPVAGQQRLCTQEVVTKSTAVSGNVSFTRTLTLPAGEYMLESWLSARVGGAAVRVPARPVRVTVR</sequence>
<accession>A0ABV7ZCX1</accession>
<feature type="chain" id="PRO_5046909899" description="Intracellular proteinase inhibitor BsuPI domain-containing protein" evidence="2">
    <location>
        <begin position="21"/>
        <end position="203"/>
    </location>
</feature>
<name>A0ABV7ZCX1_9DEIO</name>
<evidence type="ECO:0008006" key="5">
    <source>
        <dbReference type="Google" id="ProtNLM"/>
    </source>
</evidence>
<keyword evidence="2" id="KW-0732">Signal</keyword>
<feature type="compositionally biased region" description="Pro residues" evidence="1">
    <location>
        <begin position="27"/>
        <end position="37"/>
    </location>
</feature>
<evidence type="ECO:0000313" key="3">
    <source>
        <dbReference type="EMBL" id="MFC3835238.1"/>
    </source>
</evidence>
<dbReference type="Proteomes" id="UP001595803">
    <property type="component" value="Unassembled WGS sequence"/>
</dbReference>
<evidence type="ECO:0000256" key="2">
    <source>
        <dbReference type="SAM" id="SignalP"/>
    </source>
</evidence>
<feature type="region of interest" description="Disordered" evidence="1">
    <location>
        <begin position="23"/>
        <end position="45"/>
    </location>
</feature>
<feature type="signal peptide" evidence="2">
    <location>
        <begin position="1"/>
        <end position="20"/>
    </location>
</feature>
<organism evidence="3 4">
    <name type="scientific">Deinococcus rufus</name>
    <dbReference type="NCBI Taxonomy" id="2136097"/>
    <lineage>
        <taxon>Bacteria</taxon>
        <taxon>Thermotogati</taxon>
        <taxon>Deinococcota</taxon>
        <taxon>Deinococci</taxon>
        <taxon>Deinococcales</taxon>
        <taxon>Deinococcaceae</taxon>
        <taxon>Deinococcus</taxon>
    </lineage>
</organism>